<dbReference type="GO" id="GO:0006508">
    <property type="term" value="P:proteolysis"/>
    <property type="evidence" value="ECO:0007669"/>
    <property type="project" value="UniProtKB-KW"/>
</dbReference>
<comment type="similarity">
    <text evidence="1">Belongs to the peptidase C40 family.</text>
</comment>
<dbReference type="Pfam" id="PF01471">
    <property type="entry name" value="PG_binding_1"/>
    <property type="match status" value="1"/>
</dbReference>
<evidence type="ECO:0000256" key="1">
    <source>
        <dbReference type="ARBA" id="ARBA00007074"/>
    </source>
</evidence>
<reference evidence="8" key="1">
    <citation type="submission" date="2016-10" db="EMBL/GenBank/DDBJ databases">
        <authorList>
            <person name="Varghese N."/>
            <person name="Submissions S."/>
        </authorList>
    </citation>
    <scope>NUCLEOTIDE SEQUENCE [LARGE SCALE GENOMIC DNA]</scope>
    <source>
        <strain evidence="8">S9</strain>
    </source>
</reference>
<dbReference type="InterPro" id="IPR036366">
    <property type="entry name" value="PGBDSf"/>
</dbReference>
<keyword evidence="5" id="KW-0732">Signal</keyword>
<evidence type="ECO:0000313" key="8">
    <source>
        <dbReference type="Proteomes" id="UP000198571"/>
    </source>
</evidence>
<dbReference type="Gene3D" id="3.90.1720.10">
    <property type="entry name" value="endopeptidase domain like (from Nostoc punctiforme)"/>
    <property type="match status" value="1"/>
</dbReference>
<dbReference type="Gene3D" id="1.10.101.10">
    <property type="entry name" value="PGBD-like superfamily/PGBD"/>
    <property type="match status" value="1"/>
</dbReference>
<evidence type="ECO:0000256" key="3">
    <source>
        <dbReference type="ARBA" id="ARBA00022801"/>
    </source>
</evidence>
<keyword evidence="4" id="KW-0788">Thiol protease</keyword>
<evidence type="ECO:0000259" key="6">
    <source>
        <dbReference type="PROSITE" id="PS51935"/>
    </source>
</evidence>
<dbReference type="InterPro" id="IPR051202">
    <property type="entry name" value="Peptidase_C40"/>
</dbReference>
<dbReference type="SUPFAM" id="SSF47090">
    <property type="entry name" value="PGBD-like"/>
    <property type="match status" value="1"/>
</dbReference>
<dbReference type="OrthoDB" id="9813368at2"/>
<keyword evidence="3 7" id="KW-0378">Hydrolase</keyword>
<dbReference type="AlphaFoldDB" id="A0A1H9WCP5"/>
<dbReference type="PANTHER" id="PTHR47053">
    <property type="entry name" value="MUREIN DD-ENDOPEPTIDASE MEPH-RELATED"/>
    <property type="match status" value="1"/>
</dbReference>
<dbReference type="PROSITE" id="PS51935">
    <property type="entry name" value="NLPC_P60"/>
    <property type="match status" value="1"/>
</dbReference>
<dbReference type="SUPFAM" id="SSF54001">
    <property type="entry name" value="Cysteine proteinases"/>
    <property type="match status" value="1"/>
</dbReference>
<evidence type="ECO:0000256" key="5">
    <source>
        <dbReference type="SAM" id="SignalP"/>
    </source>
</evidence>
<keyword evidence="8" id="KW-1185">Reference proteome</keyword>
<dbReference type="InterPro" id="IPR038765">
    <property type="entry name" value="Papain-like_cys_pep_sf"/>
</dbReference>
<dbReference type="PANTHER" id="PTHR47053:SF1">
    <property type="entry name" value="MUREIN DD-ENDOPEPTIDASE MEPH-RELATED"/>
    <property type="match status" value="1"/>
</dbReference>
<dbReference type="STRING" id="1601833.SAMN05518684_11631"/>
<feature type="signal peptide" evidence="5">
    <location>
        <begin position="1"/>
        <end position="23"/>
    </location>
</feature>
<protein>
    <submittedName>
        <fullName evidence="7">Cell wall-associated hydrolase, NlpC family</fullName>
    </submittedName>
</protein>
<sequence length="228" mass="23325">MKKFIMSVTLAGALLAVPSISEASLNIGDRGDDVRQLQSALNDNGKNIAVDGVFGPQTLGAVKAHQLANSISSPAGNFYGTAGPATLGSLGLSNSSSGSSTATQTATTVSNSSSSGIISTAKSLVGSSYVWGGTSPSGFDCSGFIQYAFAQNGQSIPRTVSQMWSAGTSVSSPRTGDIVFFETRTGPSHAGIYLGNNQFIHSGSSTGVTISNMSNPYWSKAYMGAKRL</sequence>
<feature type="chain" id="PRO_5011594354" evidence="5">
    <location>
        <begin position="24"/>
        <end position="228"/>
    </location>
</feature>
<dbReference type="GO" id="GO:0008234">
    <property type="term" value="F:cysteine-type peptidase activity"/>
    <property type="evidence" value="ECO:0007669"/>
    <property type="project" value="UniProtKB-KW"/>
</dbReference>
<evidence type="ECO:0000256" key="4">
    <source>
        <dbReference type="ARBA" id="ARBA00022807"/>
    </source>
</evidence>
<dbReference type="Pfam" id="PF00877">
    <property type="entry name" value="NLPC_P60"/>
    <property type="match status" value="1"/>
</dbReference>
<accession>A0A1H9WCP5</accession>
<dbReference type="EMBL" id="FOGT01000016">
    <property type="protein sequence ID" value="SES31712.1"/>
    <property type="molecule type" value="Genomic_DNA"/>
</dbReference>
<proteinExistence type="inferred from homology"/>
<feature type="domain" description="NlpC/P60" evidence="6">
    <location>
        <begin position="111"/>
        <end position="228"/>
    </location>
</feature>
<dbReference type="InterPro" id="IPR036365">
    <property type="entry name" value="PGBD-like_sf"/>
</dbReference>
<keyword evidence="2" id="KW-0645">Protease</keyword>
<dbReference type="InterPro" id="IPR002477">
    <property type="entry name" value="Peptidoglycan-bd-like"/>
</dbReference>
<dbReference type="InterPro" id="IPR000064">
    <property type="entry name" value="NLP_P60_dom"/>
</dbReference>
<gene>
    <name evidence="7" type="ORF">SAMN05518684_11631</name>
</gene>
<evidence type="ECO:0000256" key="2">
    <source>
        <dbReference type="ARBA" id="ARBA00022670"/>
    </source>
</evidence>
<dbReference type="Proteomes" id="UP000198571">
    <property type="component" value="Unassembled WGS sequence"/>
</dbReference>
<name>A0A1H9WCP5_9BACI</name>
<organism evidence="7 8">
    <name type="scientific">Salipaludibacillus aurantiacus</name>
    <dbReference type="NCBI Taxonomy" id="1601833"/>
    <lineage>
        <taxon>Bacteria</taxon>
        <taxon>Bacillati</taxon>
        <taxon>Bacillota</taxon>
        <taxon>Bacilli</taxon>
        <taxon>Bacillales</taxon>
        <taxon>Bacillaceae</taxon>
    </lineage>
</organism>
<evidence type="ECO:0000313" key="7">
    <source>
        <dbReference type="EMBL" id="SES31712.1"/>
    </source>
</evidence>